<dbReference type="VEuPathDB" id="FungiDB:ATEG_04436"/>
<dbReference type="Proteomes" id="UP000007963">
    <property type="component" value="Unassembled WGS sequence"/>
</dbReference>
<evidence type="ECO:0000313" key="3">
    <source>
        <dbReference type="Proteomes" id="UP000007963"/>
    </source>
</evidence>
<evidence type="ECO:0000313" key="2">
    <source>
        <dbReference type="EMBL" id="EAU34883.1"/>
    </source>
</evidence>
<dbReference type="GeneID" id="4320344"/>
<dbReference type="EMBL" id="CH476599">
    <property type="protein sequence ID" value="EAU34883.1"/>
    <property type="molecule type" value="Genomic_DNA"/>
</dbReference>
<dbReference type="OrthoDB" id="5375886at2759"/>
<dbReference type="HOGENOM" id="CLU_1864720_0_0_1"/>
<name>Q0CPE8_ASPTN</name>
<evidence type="ECO:0000256" key="1">
    <source>
        <dbReference type="SAM" id="MobiDB-lite"/>
    </source>
</evidence>
<accession>Q0CPE8</accession>
<dbReference type="AlphaFoldDB" id="Q0CPE8"/>
<proteinExistence type="predicted"/>
<dbReference type="RefSeq" id="XP_001213614.1">
    <property type="nucleotide sequence ID" value="XM_001213614.1"/>
</dbReference>
<feature type="compositionally biased region" description="Polar residues" evidence="1">
    <location>
        <begin position="106"/>
        <end position="119"/>
    </location>
</feature>
<dbReference type="STRING" id="341663.Q0CPE8"/>
<feature type="region of interest" description="Disordered" evidence="1">
    <location>
        <begin position="61"/>
        <end position="137"/>
    </location>
</feature>
<gene>
    <name evidence="2" type="ORF">ATEG_04436</name>
</gene>
<sequence>MAELMTQSSSKIIMHDTTTDLNWAVSPGALNLSIQHYTYNPATVASPHHCRFILSRSIDPNPLISKKMSAPYPGRQSPDPETQSNNQQAPLTSGKTTAEFREESKNLAQKGTQNLTSNPEHPLEKIEAAKFTKGPGN</sequence>
<feature type="compositionally biased region" description="Polar residues" evidence="1">
    <location>
        <begin position="79"/>
        <end position="96"/>
    </location>
</feature>
<protein>
    <submittedName>
        <fullName evidence="2">Uncharacterized protein</fullName>
    </submittedName>
</protein>
<organism evidence="2 3">
    <name type="scientific">Aspergillus terreus (strain NIH 2624 / FGSC A1156)</name>
    <dbReference type="NCBI Taxonomy" id="341663"/>
    <lineage>
        <taxon>Eukaryota</taxon>
        <taxon>Fungi</taxon>
        <taxon>Dikarya</taxon>
        <taxon>Ascomycota</taxon>
        <taxon>Pezizomycotina</taxon>
        <taxon>Eurotiomycetes</taxon>
        <taxon>Eurotiomycetidae</taxon>
        <taxon>Eurotiales</taxon>
        <taxon>Aspergillaceae</taxon>
        <taxon>Aspergillus</taxon>
        <taxon>Aspergillus subgen. Circumdati</taxon>
    </lineage>
</organism>
<reference evidence="3" key="1">
    <citation type="submission" date="2005-09" db="EMBL/GenBank/DDBJ databases">
        <title>Annotation of the Aspergillus terreus NIH2624 genome.</title>
        <authorList>
            <person name="Birren B.W."/>
            <person name="Lander E.S."/>
            <person name="Galagan J.E."/>
            <person name="Nusbaum C."/>
            <person name="Devon K."/>
            <person name="Henn M."/>
            <person name="Ma L.-J."/>
            <person name="Jaffe D.B."/>
            <person name="Butler J."/>
            <person name="Alvarez P."/>
            <person name="Gnerre S."/>
            <person name="Grabherr M."/>
            <person name="Kleber M."/>
            <person name="Mauceli E.W."/>
            <person name="Brockman W."/>
            <person name="Rounsley S."/>
            <person name="Young S.K."/>
            <person name="LaButti K."/>
            <person name="Pushparaj V."/>
            <person name="DeCaprio D."/>
            <person name="Crawford M."/>
            <person name="Koehrsen M."/>
            <person name="Engels R."/>
            <person name="Montgomery P."/>
            <person name="Pearson M."/>
            <person name="Howarth C."/>
            <person name="Larson L."/>
            <person name="Luoma S."/>
            <person name="White J."/>
            <person name="Alvarado L."/>
            <person name="Kodira C.D."/>
            <person name="Zeng Q."/>
            <person name="Oleary S."/>
            <person name="Yandava C."/>
            <person name="Denning D.W."/>
            <person name="Nierman W.C."/>
            <person name="Milne T."/>
            <person name="Madden K."/>
        </authorList>
    </citation>
    <scope>NUCLEOTIDE SEQUENCE [LARGE SCALE GENOMIC DNA]</scope>
    <source>
        <strain evidence="3">NIH 2624 / FGSC A1156</strain>
    </source>
</reference>
<feature type="compositionally biased region" description="Basic and acidic residues" evidence="1">
    <location>
        <begin position="121"/>
        <end position="130"/>
    </location>
</feature>